<sequence length="438" mass="49029">MADQSPSKLSPTAGAFMPGAVQIPQTDENGKLEFTRPEFMLQKHEISSLRGNYDGFHGENVVHYQDRGNYGDDYPVADNQYDNGQYGTNYYPEYNDVGSSMYGDNSANNYGSRGYGGDYNKSRGYKNKKKDFKNKPQYSNHSTKYYPAGEQPVNYYSAGEQHAQNYMGGEQPYYASEQISYPCEHKRKALAEGMTLICVGCGAFAKKLQNSVKGHNWTSLSDTVDYSSYMNAPICPHGSAPKKLYGSDRQMGKKFERSEGHAKKQPTHSNKNNNASKQDHETQTVPANGCDNETQTEQTKLSDRDNATQTSLTKENHKAQTPPASAETKPKSRPNSLMISGWSATIPLQLQMVIKNIPALHQDGSYDAHDRIKSAISMFEKFVEEYETVLEENKMLKSQVIDASVEPKENEKLEKKMGEVSVGEVNEKGKKEYLGYSI</sequence>
<feature type="compositionally biased region" description="Basic residues" evidence="1">
    <location>
        <begin position="123"/>
        <end position="132"/>
    </location>
</feature>
<feature type="compositionally biased region" description="Polar residues" evidence="1">
    <location>
        <begin position="283"/>
        <end position="299"/>
    </location>
</feature>
<proteinExistence type="predicted"/>
<dbReference type="AlphaFoldDB" id="A0A4Z1P0D1"/>
<accession>A0A4Z1P0D1</accession>
<protein>
    <submittedName>
        <fullName evidence="2">Uncharacterized protein</fullName>
    </submittedName>
</protein>
<feature type="compositionally biased region" description="Polar residues" evidence="1">
    <location>
        <begin position="267"/>
        <end position="276"/>
    </location>
</feature>
<feature type="region of interest" description="Disordered" evidence="1">
    <location>
        <begin position="1"/>
        <end position="20"/>
    </location>
</feature>
<keyword evidence="3" id="KW-1185">Reference proteome</keyword>
<feature type="region of interest" description="Disordered" evidence="1">
    <location>
        <begin position="113"/>
        <end position="145"/>
    </location>
</feature>
<feature type="compositionally biased region" description="Polar residues" evidence="1">
    <location>
        <begin position="1"/>
        <end position="10"/>
    </location>
</feature>
<gene>
    <name evidence="2" type="ORF">E6O75_ATG08201</name>
</gene>
<reference evidence="2 3" key="1">
    <citation type="submission" date="2019-04" db="EMBL/GenBank/DDBJ databases">
        <title>High contiguity whole genome sequence and gene annotation resource for two Venturia nashicola isolates.</title>
        <authorList>
            <person name="Prokchorchik M."/>
            <person name="Won K."/>
            <person name="Lee Y."/>
            <person name="Choi E.D."/>
            <person name="Segonzac C."/>
            <person name="Sohn K.H."/>
        </authorList>
    </citation>
    <scope>NUCLEOTIDE SEQUENCE [LARGE SCALE GENOMIC DNA]</scope>
    <source>
        <strain evidence="2 3">PRI2</strain>
    </source>
</reference>
<dbReference type="EMBL" id="SNSC02000016">
    <property type="protein sequence ID" value="TID17455.1"/>
    <property type="molecule type" value="Genomic_DNA"/>
</dbReference>
<evidence type="ECO:0000313" key="3">
    <source>
        <dbReference type="Proteomes" id="UP000298493"/>
    </source>
</evidence>
<comment type="caution">
    <text evidence="2">The sequence shown here is derived from an EMBL/GenBank/DDBJ whole genome shotgun (WGS) entry which is preliminary data.</text>
</comment>
<organism evidence="2 3">
    <name type="scientific">Venturia nashicola</name>
    <dbReference type="NCBI Taxonomy" id="86259"/>
    <lineage>
        <taxon>Eukaryota</taxon>
        <taxon>Fungi</taxon>
        <taxon>Dikarya</taxon>
        <taxon>Ascomycota</taxon>
        <taxon>Pezizomycotina</taxon>
        <taxon>Dothideomycetes</taxon>
        <taxon>Pleosporomycetidae</taxon>
        <taxon>Venturiales</taxon>
        <taxon>Venturiaceae</taxon>
        <taxon>Venturia</taxon>
    </lineage>
</organism>
<dbReference type="Proteomes" id="UP000298493">
    <property type="component" value="Unassembled WGS sequence"/>
</dbReference>
<evidence type="ECO:0000313" key="2">
    <source>
        <dbReference type="EMBL" id="TID17455.1"/>
    </source>
</evidence>
<name>A0A4Z1P0D1_9PEZI</name>
<feature type="region of interest" description="Disordered" evidence="1">
    <location>
        <begin position="237"/>
        <end position="335"/>
    </location>
</feature>
<evidence type="ECO:0000256" key="1">
    <source>
        <dbReference type="SAM" id="MobiDB-lite"/>
    </source>
</evidence>
<feature type="compositionally biased region" description="Basic and acidic residues" evidence="1">
    <location>
        <begin position="250"/>
        <end position="262"/>
    </location>
</feature>